<dbReference type="EMBL" id="SGPL01000506">
    <property type="protein sequence ID" value="THH11569.1"/>
    <property type="molecule type" value="Genomic_DNA"/>
</dbReference>
<sequence>MAFRLSPRRDSRLPRLQLVDSHILRPPSRWNRGRTFVYLQDLDKEVMREQDTYYSQLKVPAQEDDVVCKQLGLVELRPGDAIFARPKGDNSSELNISDVACSEAHRQQVIADIERVRGQLLGPEDEMSGDKPVKKNGQLVGGTAFERADAGLGIHEARAYSIGCSLENPTQLIAPPAAAKMRGVDVDNPTLAGEMRQELMEVLCRMAIDGVDGLPSEFAERMKMQVDLINVPTIGPPDNFYWNNLQLNLANAVAKDNAASLKSQLGFFGSDHLDRHDDPGGLTCAIWFSQLPLGYDPGRFHLLELGVFVKLQNIGSLYFCGLRRHGGTPSRAPKGEQPKAWAIRCLGILYPSNAMLENCMIYAVGSMLRSDANATKLLWTCGPELRQRQGANVPLVHSSHATWTSDGWVVSARKSLIRFVARSLYSFCVNILSQLPESWEVNINADKFMEAISFKSESEQSYETVEEWSMAPQMQDHTIEQKRRQAAEQWLAYRKKVSAFIHYATFHSPPSLSITVKDTSEPYTIGSHIQPFEGKTSKLGKRKRTIQKNTSGLKKAISLRSTSQESSDVLDAMDLNAEDNYSLRVEKEKPHERDIHNSDIEMENEDEFQETSDQVRLLDIEMENEDESQEISSQGKLFCIEIENVNKSQILDLGATRASFNRATLQGQGLKGHKAVVEIAKGWEDMRLASKEIGHIDLYRRHLRARYLLVYALAWNWLDRVSSYYSQSQHYQGHGTSDPLSHLAMDLSIALTGVRTGSYFLIASKYFSGLSSNPTMIPLPQRKQYLTNSEVQMRLQATLSHVLGTWLGFPLMQDGHARASFITKLIDLSGEEILWLDDTWTLFNSLRNFLLPLRSRRQVEISDLQPLFAHLEQLPIWQPDTPEFECASSIRDTIRHWRVFSSHDIESQPFLPVNSSSPSMPIGVLSPPNPPPHRPSLSPATHIRLSVVLEWLRISAGIFIGAPTDKVKYAGSRLEKMDQASPWNSVLQRMASNLDKYLPFREAAPSRRRVLCENGPFSPPLRATCAGLFSAVVFRSITYSADFLFDKTPYFDGLSAWNKSVKASNQPDDYFCNVSAYGARTQRHRRFAKAIWDVAKDSEQMLQEAETKPIKMLQFYDYARSSFPQVGNLTGYLLSADYAYAGLVEMPSTTDMGYIIHRIDAGAMKGLRVLGLLPTNRSKPPVDEVTEAFQRAYEFFDSNLTAEEKVRMGFNRIVTENLLCKVSRLNERLPWYLPT</sequence>
<organism evidence="1 2">
    <name type="scientific">Bondarzewia mesenterica</name>
    <dbReference type="NCBI Taxonomy" id="1095465"/>
    <lineage>
        <taxon>Eukaryota</taxon>
        <taxon>Fungi</taxon>
        <taxon>Dikarya</taxon>
        <taxon>Basidiomycota</taxon>
        <taxon>Agaricomycotina</taxon>
        <taxon>Agaricomycetes</taxon>
        <taxon>Russulales</taxon>
        <taxon>Bondarzewiaceae</taxon>
        <taxon>Bondarzewia</taxon>
    </lineage>
</organism>
<dbReference type="AlphaFoldDB" id="A0A4S4LI17"/>
<evidence type="ECO:0000313" key="1">
    <source>
        <dbReference type="EMBL" id="THH11569.1"/>
    </source>
</evidence>
<comment type="caution">
    <text evidence="1">The sequence shown here is derived from an EMBL/GenBank/DDBJ whole genome shotgun (WGS) entry which is preliminary data.</text>
</comment>
<protein>
    <submittedName>
        <fullName evidence="1">Uncharacterized protein</fullName>
    </submittedName>
</protein>
<evidence type="ECO:0000313" key="2">
    <source>
        <dbReference type="Proteomes" id="UP000310158"/>
    </source>
</evidence>
<accession>A0A4S4LI17</accession>
<name>A0A4S4LI17_9AGAM</name>
<keyword evidence="2" id="KW-1185">Reference proteome</keyword>
<dbReference type="OrthoDB" id="2934473at2759"/>
<gene>
    <name evidence="1" type="ORF">EW146_g7993</name>
</gene>
<proteinExistence type="predicted"/>
<dbReference type="Proteomes" id="UP000310158">
    <property type="component" value="Unassembled WGS sequence"/>
</dbReference>
<reference evidence="1 2" key="1">
    <citation type="submission" date="2019-02" db="EMBL/GenBank/DDBJ databases">
        <title>Genome sequencing of the rare red list fungi Bondarzewia mesenterica.</title>
        <authorList>
            <person name="Buettner E."/>
            <person name="Kellner H."/>
        </authorList>
    </citation>
    <scope>NUCLEOTIDE SEQUENCE [LARGE SCALE GENOMIC DNA]</scope>
    <source>
        <strain evidence="1 2">DSM 108281</strain>
    </source>
</reference>